<dbReference type="InterPro" id="IPR036282">
    <property type="entry name" value="Glutathione-S-Trfase_C_sf"/>
</dbReference>
<dbReference type="InterPro" id="IPR036249">
    <property type="entry name" value="Thioredoxin-like_sf"/>
</dbReference>
<protein>
    <submittedName>
        <fullName evidence="3">Glutathione S-transferase</fullName>
    </submittedName>
</protein>
<accession>A0A2A7SAR4</accession>
<dbReference type="PROSITE" id="PS50405">
    <property type="entry name" value="GST_CTER"/>
    <property type="match status" value="1"/>
</dbReference>
<feature type="domain" description="GST C-terminal" evidence="2">
    <location>
        <begin position="84"/>
        <end position="204"/>
    </location>
</feature>
<dbReference type="Proteomes" id="UP000220629">
    <property type="component" value="Unassembled WGS sequence"/>
</dbReference>
<dbReference type="Pfam" id="PF13410">
    <property type="entry name" value="GST_C_2"/>
    <property type="match status" value="1"/>
</dbReference>
<dbReference type="GO" id="GO:0016740">
    <property type="term" value="F:transferase activity"/>
    <property type="evidence" value="ECO:0007669"/>
    <property type="project" value="UniProtKB-KW"/>
</dbReference>
<dbReference type="PANTHER" id="PTHR44051:SF2">
    <property type="entry name" value="HYPOTHETICAL GLUTATHIONE S-TRANSFERASE LIKE PROTEIN"/>
    <property type="match status" value="1"/>
</dbReference>
<feature type="domain" description="GST N-terminal" evidence="1">
    <location>
        <begin position="1"/>
        <end position="80"/>
    </location>
</feature>
<dbReference type="SFLD" id="SFLDG01151">
    <property type="entry name" value="Main.2:_Nu-like"/>
    <property type="match status" value="1"/>
</dbReference>
<dbReference type="CDD" id="cd03206">
    <property type="entry name" value="GST_C_7"/>
    <property type="match status" value="1"/>
</dbReference>
<dbReference type="SUPFAM" id="SSF52833">
    <property type="entry name" value="Thioredoxin-like"/>
    <property type="match status" value="1"/>
</dbReference>
<dbReference type="PROSITE" id="PS50404">
    <property type="entry name" value="GST_NTER"/>
    <property type="match status" value="1"/>
</dbReference>
<dbReference type="CDD" id="cd03056">
    <property type="entry name" value="GST_N_4"/>
    <property type="match status" value="1"/>
</dbReference>
<evidence type="ECO:0000259" key="1">
    <source>
        <dbReference type="PROSITE" id="PS50404"/>
    </source>
</evidence>
<dbReference type="Gene3D" id="3.40.30.10">
    <property type="entry name" value="Glutaredoxin"/>
    <property type="match status" value="1"/>
</dbReference>
<name>A0A2A7SAR4_BURGA</name>
<dbReference type="AlphaFoldDB" id="A0A2A7SAR4"/>
<evidence type="ECO:0000313" key="3">
    <source>
        <dbReference type="EMBL" id="PEH40804.1"/>
    </source>
</evidence>
<dbReference type="Gene3D" id="1.20.1050.10">
    <property type="match status" value="1"/>
</dbReference>
<dbReference type="PANTHER" id="PTHR44051">
    <property type="entry name" value="GLUTATHIONE S-TRANSFERASE-RELATED"/>
    <property type="match status" value="1"/>
</dbReference>
<organism evidence="3 4">
    <name type="scientific">Burkholderia gladioli</name>
    <name type="common">Pseudomonas marginata</name>
    <name type="synonym">Phytomonas marginata</name>
    <dbReference type="NCBI Taxonomy" id="28095"/>
    <lineage>
        <taxon>Bacteria</taxon>
        <taxon>Pseudomonadati</taxon>
        <taxon>Pseudomonadota</taxon>
        <taxon>Betaproteobacteria</taxon>
        <taxon>Burkholderiales</taxon>
        <taxon>Burkholderiaceae</taxon>
        <taxon>Burkholderia</taxon>
    </lineage>
</organism>
<proteinExistence type="predicted"/>
<dbReference type="InterPro" id="IPR004045">
    <property type="entry name" value="Glutathione_S-Trfase_N"/>
</dbReference>
<dbReference type="EMBL" id="PDDY01000001">
    <property type="protein sequence ID" value="PEH40804.1"/>
    <property type="molecule type" value="Genomic_DNA"/>
</dbReference>
<evidence type="ECO:0000259" key="2">
    <source>
        <dbReference type="PROSITE" id="PS50405"/>
    </source>
</evidence>
<dbReference type="SFLD" id="SFLDG00358">
    <property type="entry name" value="Main_(cytGST)"/>
    <property type="match status" value="1"/>
</dbReference>
<gene>
    <name evidence="3" type="ORF">CRM94_00695</name>
</gene>
<dbReference type="SFLD" id="SFLDS00019">
    <property type="entry name" value="Glutathione_Transferase_(cytos"/>
    <property type="match status" value="1"/>
</dbReference>
<dbReference type="Pfam" id="PF02798">
    <property type="entry name" value="GST_N"/>
    <property type="match status" value="1"/>
</dbReference>
<dbReference type="InterPro" id="IPR010987">
    <property type="entry name" value="Glutathione-S-Trfase_C-like"/>
</dbReference>
<dbReference type="InterPro" id="IPR040079">
    <property type="entry name" value="Glutathione_S-Trfase"/>
</dbReference>
<evidence type="ECO:0000313" key="4">
    <source>
        <dbReference type="Proteomes" id="UP000220629"/>
    </source>
</evidence>
<dbReference type="RefSeq" id="WP_098151294.1">
    <property type="nucleotide sequence ID" value="NZ_CADEQB010000012.1"/>
</dbReference>
<comment type="caution">
    <text evidence="3">The sequence shown here is derived from an EMBL/GenBank/DDBJ whole genome shotgun (WGS) entry which is preliminary data.</text>
</comment>
<dbReference type="SUPFAM" id="SSF47616">
    <property type="entry name" value="GST C-terminal domain-like"/>
    <property type="match status" value="1"/>
</dbReference>
<keyword evidence="3" id="KW-0808">Transferase</keyword>
<sequence>MQLHSFHLSGHSHRVRLFLSLLGVEHEVHEVDLRQRQQKSPDYLRINPLGQVPALVDGEQVIVDSTAILVYLARKHGPSWLPADATGAARVQRWLSAASGEVAHGLAAARAIQLFKLPRDPAEAIAKGEAFLATLDRELAGSDWLAGNAPTIADVAIYAYVARAGEGKVDRSNCRNVTRWLERVEALPGFVPFVRSPIGFDAPTSDQEAV</sequence>
<reference evidence="4" key="1">
    <citation type="submission" date="2017-09" db="EMBL/GenBank/DDBJ databases">
        <title>FDA dAtabase for Regulatory Grade micrObial Sequences (FDA-ARGOS): Supporting development and validation of Infectious Disease Dx tests.</title>
        <authorList>
            <person name="Minogue T."/>
            <person name="Wolcott M."/>
            <person name="Wasieloski L."/>
            <person name="Aguilar W."/>
            <person name="Moore D."/>
            <person name="Tallon L."/>
            <person name="Sadzewicz L."/>
            <person name="Ott S."/>
            <person name="Zhao X."/>
            <person name="Nagaraj S."/>
            <person name="Vavikolanu K."/>
            <person name="Aluvathingal J."/>
            <person name="Nadendla S."/>
            <person name="Sichtig H."/>
        </authorList>
    </citation>
    <scope>NUCLEOTIDE SEQUENCE [LARGE SCALE GENOMIC DNA]</scope>
    <source>
        <strain evidence="4">FDAARGOS_390</strain>
    </source>
</reference>